<dbReference type="EMBL" id="JAESIY010000023">
    <property type="protein sequence ID" value="MBL3659003.1"/>
    <property type="molecule type" value="Genomic_DNA"/>
</dbReference>
<dbReference type="SMART" id="SM00860">
    <property type="entry name" value="SMI1_KNR4"/>
    <property type="match status" value="1"/>
</dbReference>
<dbReference type="InterPro" id="IPR037883">
    <property type="entry name" value="Knr4/Smi1-like_sf"/>
</dbReference>
<dbReference type="SUPFAM" id="SSF160631">
    <property type="entry name" value="SMI1/KNR4-like"/>
    <property type="match status" value="1"/>
</dbReference>
<protein>
    <submittedName>
        <fullName evidence="2">SMI1/KNR4 family protein</fullName>
    </submittedName>
</protein>
<evidence type="ECO:0000313" key="3">
    <source>
        <dbReference type="Proteomes" id="UP000659388"/>
    </source>
</evidence>
<dbReference type="Proteomes" id="UP000659388">
    <property type="component" value="Unassembled WGS sequence"/>
</dbReference>
<comment type="caution">
    <text evidence="2">The sequence shown here is derived from an EMBL/GenBank/DDBJ whole genome shotgun (WGS) entry which is preliminary data.</text>
</comment>
<dbReference type="AlphaFoldDB" id="A0A937K150"/>
<keyword evidence="3" id="KW-1185">Reference proteome</keyword>
<dbReference type="Pfam" id="PF09346">
    <property type="entry name" value="SMI1_KNR4"/>
    <property type="match status" value="1"/>
</dbReference>
<gene>
    <name evidence="2" type="ORF">JL102_22845</name>
</gene>
<feature type="domain" description="Knr4/Smi1-like" evidence="1">
    <location>
        <begin position="21"/>
        <end position="129"/>
    </location>
</feature>
<dbReference type="InterPro" id="IPR018958">
    <property type="entry name" value="Knr4/Smi1-like_dom"/>
</dbReference>
<sequence>MDIESFINNLSGFKDKVTISPLSELEVNEIEQILERKLPIYYRDFLLQVGLKQDVVWGLNDRINDFDPLEDFLPEGESKRFFRFGNNGGEDYWLLRNDDPTDKTIYEFDYYCDFEIKSLNKTFNDLLNESIQNLRENQDQLASNSDKVWAVQFSIDTNDEWDIIKSLRTEFNCEIANEVIYTETSPAKVVCSEGKIKIQSIEVPLKKQEYEGWETASFYFDWKESVADMNENSLIKRIEEKLKQSGLKVALIDYGIMDKN</sequence>
<dbReference type="Gene3D" id="3.40.1580.10">
    <property type="entry name" value="SMI1/KNR4-like"/>
    <property type="match status" value="1"/>
</dbReference>
<accession>A0A937K150</accession>
<evidence type="ECO:0000259" key="1">
    <source>
        <dbReference type="SMART" id="SM00860"/>
    </source>
</evidence>
<dbReference type="RefSeq" id="WP_202246795.1">
    <property type="nucleotide sequence ID" value="NZ_JAESIY010000023.1"/>
</dbReference>
<name>A0A937K150_9BACT</name>
<evidence type="ECO:0000313" key="2">
    <source>
        <dbReference type="EMBL" id="MBL3659003.1"/>
    </source>
</evidence>
<reference evidence="2" key="1">
    <citation type="submission" date="2021-01" db="EMBL/GenBank/DDBJ databases">
        <title>Fulvivirga kasyanovii gen. nov., sp nov., a novel member of the phylum Bacteroidetes isolated from seawater in a mussel farm.</title>
        <authorList>
            <person name="Zhao L.-H."/>
            <person name="Wang Z.-J."/>
        </authorList>
    </citation>
    <scope>NUCLEOTIDE SEQUENCE</scope>
    <source>
        <strain evidence="2">2943</strain>
    </source>
</reference>
<proteinExistence type="predicted"/>
<organism evidence="2 3">
    <name type="scientific">Fulvivirga sediminis</name>
    <dbReference type="NCBI Taxonomy" id="2803949"/>
    <lineage>
        <taxon>Bacteria</taxon>
        <taxon>Pseudomonadati</taxon>
        <taxon>Bacteroidota</taxon>
        <taxon>Cytophagia</taxon>
        <taxon>Cytophagales</taxon>
        <taxon>Fulvivirgaceae</taxon>
        <taxon>Fulvivirga</taxon>
    </lineage>
</organism>